<gene>
    <name evidence="1" type="ORF">UHOR_03629</name>
</gene>
<accession>I2FYU9</accession>
<dbReference type="HOGENOM" id="CLU_1688047_0_0_1"/>
<reference evidence="1 2" key="1">
    <citation type="journal article" date="2012" name="Plant Cell">
        <title>Genome comparison of barley and maize smut fungi reveals targeted loss of RNA silencing components and species-specific presence of transposable elements.</title>
        <authorList>
            <person name="Laurie J.D."/>
            <person name="Ali S."/>
            <person name="Linning R."/>
            <person name="Mannhaupt G."/>
            <person name="Wong P."/>
            <person name="Gueldener U."/>
            <person name="Muensterkoetter M."/>
            <person name="Moore R."/>
            <person name="Kahmann R."/>
            <person name="Bakkeren G."/>
            <person name="Schirawski J."/>
        </authorList>
    </citation>
    <scope>NUCLEOTIDE SEQUENCE [LARGE SCALE GENOMIC DNA]</scope>
    <source>
        <strain evidence="2">Uh4875-4</strain>
    </source>
</reference>
<organism evidence="1 2">
    <name type="scientific">Ustilago hordei</name>
    <name type="common">Barley covered smut fungus</name>
    <dbReference type="NCBI Taxonomy" id="120017"/>
    <lineage>
        <taxon>Eukaryota</taxon>
        <taxon>Fungi</taxon>
        <taxon>Dikarya</taxon>
        <taxon>Basidiomycota</taxon>
        <taxon>Ustilaginomycotina</taxon>
        <taxon>Ustilaginomycetes</taxon>
        <taxon>Ustilaginales</taxon>
        <taxon>Ustilaginaceae</taxon>
        <taxon>Ustilago</taxon>
    </lineage>
</organism>
<proteinExistence type="predicted"/>
<protein>
    <submittedName>
        <fullName evidence="1">Uncharacterized protein</fullName>
    </submittedName>
</protein>
<dbReference type="AlphaFoldDB" id="I2FYU9"/>
<keyword evidence="2" id="KW-1185">Reference proteome</keyword>
<name>I2FYU9_USTHO</name>
<evidence type="ECO:0000313" key="1">
    <source>
        <dbReference type="EMBL" id="CCF52092.1"/>
    </source>
</evidence>
<dbReference type="Proteomes" id="UP000006174">
    <property type="component" value="Unassembled WGS sequence"/>
</dbReference>
<sequence>MEWVLKGGSKALSARKAVVLQSRQSGVQRHLEREGPIEASISCYFSTEEEHDDVSIPSPLCNSFQRIHPSASVVLWSGLHLGSMQDGHPMFIRPVGLMGDQERLKAVKCSAGRTKLTGDRHMVRSHHRAKAYQRVLSKSKGATKADLRVKRIELLW</sequence>
<dbReference type="EMBL" id="CAGI01000171">
    <property type="protein sequence ID" value="CCF52092.1"/>
    <property type="molecule type" value="Genomic_DNA"/>
</dbReference>
<evidence type="ECO:0000313" key="2">
    <source>
        <dbReference type="Proteomes" id="UP000006174"/>
    </source>
</evidence>
<comment type="caution">
    <text evidence="1">The sequence shown here is derived from an EMBL/GenBank/DDBJ whole genome shotgun (WGS) entry which is preliminary data.</text>
</comment>